<evidence type="ECO:0000256" key="4">
    <source>
        <dbReference type="ARBA" id="ARBA00022737"/>
    </source>
</evidence>
<keyword evidence="13" id="KW-0472">Membrane</keyword>
<evidence type="ECO:0000256" key="9">
    <source>
        <dbReference type="ARBA" id="ARBA00034074"/>
    </source>
</evidence>
<keyword evidence="8" id="KW-0961">Cell wall biogenesis/degradation</keyword>
<keyword evidence="5 11" id="KW-0378">Hydrolase</keyword>
<dbReference type="InterPro" id="IPR011009">
    <property type="entry name" value="Kinase-like_dom_sf"/>
</dbReference>
<dbReference type="GO" id="GO:0071555">
    <property type="term" value="P:cell wall organization"/>
    <property type="evidence" value="ECO:0007669"/>
    <property type="project" value="UniProtKB-KW"/>
</dbReference>
<dbReference type="GO" id="GO:0045490">
    <property type="term" value="P:pectin catabolic process"/>
    <property type="evidence" value="ECO:0007669"/>
    <property type="project" value="UniProtKB-ARBA"/>
</dbReference>
<sequence length="1068" mass="116528">MTRKRSSEELGAYGQETSKKKVRLKSPCTRDSPQVRRASIGTDEEEIIPPSEPDLTSPDPHALRPNISLKSPKITSNMQIQSHYITRGWCQAFDQDVVPASPDPPTPSSSNPLLLNLNSTLPPRVIVDFFDNPNINEAEIIRQASSTLTLSQQRYFPMQNSPLPSDFSELSVRGSSPYFNSDTPIQCSPYLVNANIQNAQPISTQGTALECIKNATATVARQISYPSIAVLSESPNTPYSQRNSVTPGQPKTLAIKTINSAISDRDFGSSSNCTAPSISIPLLSSSSLLPLLPSPFIRAVDHIPFTEPAITSTAVCEPQPLNAESGILLNDGGNNNPMTIDASAPIPVRTTTMAAWRARAARIVIARHFLSTKLGVKLDEALVEGDFTSVSKRQRRCILLVKVFAIIFEDGTDIIARINGSRALQDSDKPPAEIVRRIQSEFATIKFIQTNTTIPVPEIIFRENNFENNVGAPYSLQKRKSILQQPDWLDDRRSFFTLMNTYGNDIPKIEDIDTEVRSDHAHFTAWYNMLEANLDHLDLSPFDPPHYPFVLLHEDLNIGNVMMDYEDPRKVVAVIDWEGSRVVPFWVGCSYSLIDNSNCGNDPEEQKIYCRMVETRDEIRKKNLDPSLWNEHTIPIFNSLFNLYQLASRSPTRVPVALFNTLLQRFLAARPQEDIDMFHPMLELGLGYANETSQALARLYGLSVVELLWVLWLLEIDCRVHWVYSSCLLFFVTFSLIWMKIAMFGYRTVINEFTVDAGETFTLEPADGATVTMAGDVTFAFKEWDGPLMVVEGNDITFDGAGHTLNGLGEQYWDGLGSSGGTTKPAPLLRINHDGGSFSNVVVLNSPGRATAIGGNGIVVSEITVDNSAGDQPNAMSDGQPAGANTDGFDISADDVTVENSVVMNQDDCLAINRGTNINFENNQCSGGHGISIGSISSDVTVSGITISGNTVSNSMQCFRIKTDATSTDSTVSDVTYSNNKASGCEEFGVLITQSYPDALGTPGTGVVISDITWSGTNTVSVNSDADRVDINCGSLSSCSGTWDFSGLTVTGGSEGTILNADVSGGSF</sequence>
<dbReference type="InterPro" id="IPR000743">
    <property type="entry name" value="Glyco_hydro_28"/>
</dbReference>
<evidence type="ECO:0000313" key="16">
    <source>
        <dbReference type="Proteomes" id="UP000188533"/>
    </source>
</evidence>
<dbReference type="Pfam" id="PF00295">
    <property type="entry name" value="Glyco_hydro_28"/>
    <property type="match status" value="1"/>
</dbReference>
<dbReference type="EC" id="3.2.1.15" evidence="2"/>
<reference evidence="15 16" key="1">
    <citation type="submission" date="2016-08" db="EMBL/GenBank/DDBJ databases">
        <authorList>
            <consortium name="Lentinula edodes genome sequencing consortium"/>
            <person name="Sakamoto Y."/>
            <person name="Nakade K."/>
            <person name="Sato S."/>
            <person name="Yoshida Y."/>
            <person name="Miyazaki K."/>
            <person name="Natsume S."/>
            <person name="Konno N."/>
        </authorList>
    </citation>
    <scope>NUCLEOTIDE SEQUENCE [LARGE SCALE GENOMIC DNA]</scope>
    <source>
        <strain evidence="15 16">NBRC 111202</strain>
    </source>
</reference>
<dbReference type="Gene3D" id="2.160.20.10">
    <property type="entry name" value="Single-stranded right-handed beta-helix, Pectin lyase-like"/>
    <property type="match status" value="1"/>
</dbReference>
<dbReference type="GO" id="GO:0005576">
    <property type="term" value="C:extracellular region"/>
    <property type="evidence" value="ECO:0007669"/>
    <property type="project" value="TreeGrafter"/>
</dbReference>
<proteinExistence type="inferred from homology"/>
<dbReference type="AlphaFoldDB" id="A0A1Q3EGJ4"/>
<comment type="similarity">
    <text evidence="1 11">Belongs to the glycosyl hydrolase 28 family.</text>
</comment>
<dbReference type="SUPFAM" id="SSF56112">
    <property type="entry name" value="Protein kinase-like (PK-like)"/>
    <property type="match status" value="1"/>
</dbReference>
<dbReference type="InterPro" id="IPR012334">
    <property type="entry name" value="Pectin_lyas_fold"/>
</dbReference>
<evidence type="ECO:0000256" key="12">
    <source>
        <dbReference type="SAM" id="MobiDB-lite"/>
    </source>
</evidence>
<accession>A0A1Q3EGJ4</accession>
<dbReference type="InterPro" id="IPR002575">
    <property type="entry name" value="Aminoglycoside_PTrfase"/>
</dbReference>
<feature type="active site" evidence="10">
    <location>
        <position position="929"/>
    </location>
</feature>
<keyword evidence="4" id="KW-0677">Repeat</keyword>
<evidence type="ECO:0000256" key="6">
    <source>
        <dbReference type="ARBA" id="ARBA00023157"/>
    </source>
</evidence>
<organism evidence="15 16">
    <name type="scientific">Lentinula edodes</name>
    <name type="common">Shiitake mushroom</name>
    <name type="synonym">Lentinus edodes</name>
    <dbReference type="NCBI Taxonomy" id="5353"/>
    <lineage>
        <taxon>Eukaryota</taxon>
        <taxon>Fungi</taxon>
        <taxon>Dikarya</taxon>
        <taxon>Basidiomycota</taxon>
        <taxon>Agaricomycotina</taxon>
        <taxon>Agaricomycetes</taxon>
        <taxon>Agaricomycetidae</taxon>
        <taxon>Agaricales</taxon>
        <taxon>Marasmiineae</taxon>
        <taxon>Omphalotaceae</taxon>
        <taxon>Lentinula</taxon>
    </lineage>
</organism>
<keyword evidence="16" id="KW-1185">Reference proteome</keyword>
<comment type="catalytic activity">
    <reaction evidence="9">
        <text>(1,4-alpha-D-galacturonosyl)n+m + H2O = (1,4-alpha-D-galacturonosyl)n + (1,4-alpha-D-galacturonosyl)m.</text>
        <dbReference type="EC" id="3.2.1.15"/>
    </reaction>
</comment>
<evidence type="ECO:0000256" key="5">
    <source>
        <dbReference type="ARBA" id="ARBA00022801"/>
    </source>
</evidence>
<feature type="transmembrane region" description="Helical" evidence="13">
    <location>
        <begin position="695"/>
        <end position="714"/>
    </location>
</feature>
<keyword evidence="13" id="KW-1133">Transmembrane helix</keyword>
<gene>
    <name evidence="15" type="ORF">LENED_008252</name>
</gene>
<evidence type="ECO:0000256" key="8">
    <source>
        <dbReference type="ARBA" id="ARBA00023316"/>
    </source>
</evidence>
<evidence type="ECO:0000256" key="7">
    <source>
        <dbReference type="ARBA" id="ARBA00023295"/>
    </source>
</evidence>
<name>A0A1Q3EGJ4_LENED</name>
<evidence type="ECO:0000256" key="13">
    <source>
        <dbReference type="SAM" id="Phobius"/>
    </source>
</evidence>
<dbReference type="SUPFAM" id="SSF51126">
    <property type="entry name" value="Pectin lyase-like"/>
    <property type="match status" value="1"/>
</dbReference>
<dbReference type="InterPro" id="IPR006626">
    <property type="entry name" value="PbH1"/>
</dbReference>
<keyword evidence="7 11" id="KW-0326">Glycosidase</keyword>
<reference evidence="15 16" key="2">
    <citation type="submission" date="2017-02" db="EMBL/GenBank/DDBJ databases">
        <title>A genome survey and senescence transcriptome analysis in Lentinula edodes.</title>
        <authorList>
            <person name="Sakamoto Y."/>
            <person name="Nakade K."/>
            <person name="Sato S."/>
            <person name="Yoshida Y."/>
            <person name="Miyazaki K."/>
            <person name="Natsume S."/>
            <person name="Konno N."/>
        </authorList>
    </citation>
    <scope>NUCLEOTIDE SEQUENCE [LARGE SCALE GENOMIC DNA]</scope>
    <source>
        <strain evidence="15 16">NBRC 111202</strain>
    </source>
</reference>
<feature type="region of interest" description="Disordered" evidence="12">
    <location>
        <begin position="1"/>
        <end position="68"/>
    </location>
</feature>
<dbReference type="SMART" id="SM00710">
    <property type="entry name" value="PbH1"/>
    <property type="match status" value="6"/>
</dbReference>
<evidence type="ECO:0000256" key="11">
    <source>
        <dbReference type="RuleBase" id="RU361169"/>
    </source>
</evidence>
<dbReference type="STRING" id="5353.A0A1Q3EGJ4"/>
<evidence type="ECO:0000256" key="2">
    <source>
        <dbReference type="ARBA" id="ARBA00012736"/>
    </source>
</evidence>
<evidence type="ECO:0000256" key="3">
    <source>
        <dbReference type="ARBA" id="ARBA00022729"/>
    </source>
</evidence>
<dbReference type="EMBL" id="BDGU01000315">
    <property type="protein sequence ID" value="GAW06333.1"/>
    <property type="molecule type" value="Genomic_DNA"/>
</dbReference>
<dbReference type="PROSITE" id="PS00502">
    <property type="entry name" value="POLYGALACTURONASE"/>
    <property type="match status" value="1"/>
</dbReference>
<dbReference type="Pfam" id="PF01636">
    <property type="entry name" value="APH"/>
    <property type="match status" value="1"/>
</dbReference>
<dbReference type="Proteomes" id="UP000188533">
    <property type="component" value="Unassembled WGS sequence"/>
</dbReference>
<dbReference type="PANTHER" id="PTHR31884:SF1">
    <property type="entry name" value="POLYGALACTURONASE"/>
    <property type="match status" value="1"/>
</dbReference>
<evidence type="ECO:0000313" key="15">
    <source>
        <dbReference type="EMBL" id="GAW06333.1"/>
    </source>
</evidence>
<evidence type="ECO:0000259" key="14">
    <source>
        <dbReference type="Pfam" id="PF01636"/>
    </source>
</evidence>
<dbReference type="InterPro" id="IPR050434">
    <property type="entry name" value="Glycosyl_hydrlase_28"/>
</dbReference>
<dbReference type="Gene3D" id="3.90.1200.10">
    <property type="match status" value="1"/>
</dbReference>
<protein>
    <recommendedName>
        <fullName evidence="2">endo-polygalacturonase</fullName>
        <ecNumber evidence="2">3.2.1.15</ecNumber>
    </recommendedName>
</protein>
<keyword evidence="6" id="KW-1015">Disulfide bond</keyword>
<dbReference type="InterPro" id="IPR011050">
    <property type="entry name" value="Pectin_lyase_fold/virulence"/>
</dbReference>
<comment type="caution">
    <text evidence="15">The sequence shown here is derived from an EMBL/GenBank/DDBJ whole genome shotgun (WGS) entry which is preliminary data.</text>
</comment>
<keyword evidence="13" id="KW-0812">Transmembrane</keyword>
<feature type="transmembrane region" description="Helical" evidence="13">
    <location>
        <begin position="720"/>
        <end position="739"/>
    </location>
</feature>
<feature type="domain" description="Aminoglycoside phosphotransferase" evidence="14">
    <location>
        <begin position="515"/>
        <end position="585"/>
    </location>
</feature>
<dbReference type="PANTHER" id="PTHR31884">
    <property type="entry name" value="POLYGALACTURONASE"/>
    <property type="match status" value="1"/>
</dbReference>
<dbReference type="GO" id="GO:0004650">
    <property type="term" value="F:polygalacturonase activity"/>
    <property type="evidence" value="ECO:0007669"/>
    <property type="project" value="UniProtKB-EC"/>
</dbReference>
<evidence type="ECO:0000256" key="10">
    <source>
        <dbReference type="PROSITE-ProRule" id="PRU10052"/>
    </source>
</evidence>
<keyword evidence="3" id="KW-0732">Signal</keyword>
<evidence type="ECO:0000256" key="1">
    <source>
        <dbReference type="ARBA" id="ARBA00008834"/>
    </source>
</evidence>